<dbReference type="AlphaFoldDB" id="A0A2G6PH30"/>
<comment type="caution">
    <text evidence="2">The sequence shown here is derived from an EMBL/GenBank/DDBJ whole genome shotgun (WGS) entry which is preliminary data.</text>
</comment>
<dbReference type="Pfam" id="PF09500">
    <property type="entry name" value="YiiD_C"/>
    <property type="match status" value="1"/>
</dbReference>
<reference evidence="2 3" key="1">
    <citation type="submission" date="2017-10" db="EMBL/GenBank/DDBJ databases">
        <title>Novel microbial diversity and functional potential in the marine mammal oral microbiome.</title>
        <authorList>
            <person name="Dudek N.K."/>
            <person name="Sun C.L."/>
            <person name="Burstein D."/>
            <person name="Kantor R.S."/>
            <person name="Aliaga Goltsman D.S."/>
            <person name="Bik E.M."/>
            <person name="Thomas B.C."/>
            <person name="Banfield J.F."/>
            <person name="Relman D.A."/>
        </authorList>
    </citation>
    <scope>NUCLEOTIDE SEQUENCE [LARGE SCALE GENOMIC DNA]</scope>
    <source>
        <strain evidence="2">DOLJORAL78_50_517</strain>
    </source>
</reference>
<feature type="domain" description="Thioesterase putative" evidence="1">
    <location>
        <begin position="8"/>
        <end position="148"/>
    </location>
</feature>
<name>A0A2G6PH30_9GAMM</name>
<gene>
    <name evidence="2" type="ORF">CSA09_01555</name>
</gene>
<evidence type="ECO:0000259" key="1">
    <source>
        <dbReference type="Pfam" id="PF09500"/>
    </source>
</evidence>
<dbReference type="Proteomes" id="UP000229278">
    <property type="component" value="Unassembled WGS sequence"/>
</dbReference>
<dbReference type="SUPFAM" id="SSF54637">
    <property type="entry name" value="Thioesterase/thiol ester dehydrase-isomerase"/>
    <property type="match status" value="1"/>
</dbReference>
<dbReference type="InterPro" id="IPR029069">
    <property type="entry name" value="HotDog_dom_sf"/>
</dbReference>
<protein>
    <recommendedName>
        <fullName evidence="1">Thioesterase putative domain-containing protein</fullName>
    </recommendedName>
</protein>
<organism evidence="2 3">
    <name type="scientific">Candidatus Contendibacter odensensis</name>
    <dbReference type="NCBI Taxonomy" id="1400860"/>
    <lineage>
        <taxon>Bacteria</taxon>
        <taxon>Pseudomonadati</taxon>
        <taxon>Pseudomonadota</taxon>
        <taxon>Gammaproteobacteria</taxon>
        <taxon>Candidatus Competibacteraceae</taxon>
        <taxon>Candidatus Contendibacter</taxon>
    </lineage>
</organism>
<proteinExistence type="predicted"/>
<dbReference type="Gene3D" id="3.10.129.10">
    <property type="entry name" value="Hotdog Thioesterase"/>
    <property type="match status" value="1"/>
</dbReference>
<evidence type="ECO:0000313" key="3">
    <source>
        <dbReference type="Proteomes" id="UP000229278"/>
    </source>
</evidence>
<dbReference type="EMBL" id="PDTV01000004">
    <property type="protein sequence ID" value="PIE83560.1"/>
    <property type="molecule type" value="Genomic_DNA"/>
</dbReference>
<accession>A0A2G6PH30</accession>
<sequence length="152" mass="16862">MSSIDKIHEINNFLNQHVPLFQAMEAKLERCDETVLAIAAPLEPNINDKGIAFGGSMAAIAALTGWAVTRITLDEHNETAEIVIADSTLKFLRPLRDSIVAECLRPDTATAQQFIDNLRQRGKVRWSLDVIIHADGEPAMTFTGRYGVYRPT</sequence>
<evidence type="ECO:0000313" key="2">
    <source>
        <dbReference type="EMBL" id="PIE83560.1"/>
    </source>
</evidence>
<dbReference type="NCBIfam" id="TIGR02447">
    <property type="entry name" value="yiiD_Cterm"/>
    <property type="match status" value="1"/>
</dbReference>
<dbReference type="InterPro" id="IPR012660">
    <property type="entry name" value="YiiD_C"/>
</dbReference>